<gene>
    <name evidence="3" type="ORF">HMPREF9129_0613</name>
</gene>
<proteinExistence type="predicted"/>
<keyword evidence="1" id="KW-1133">Transmembrane helix</keyword>
<dbReference type="eggNOG" id="COG4781">
    <property type="taxonomic scope" value="Bacteria"/>
</dbReference>
<dbReference type="RefSeq" id="WP_004820175.1">
    <property type="nucleotide sequence ID" value="NZ_JH165061.1"/>
</dbReference>
<accession>G4D2I3</accession>
<feature type="transmembrane region" description="Helical" evidence="1">
    <location>
        <begin position="16"/>
        <end position="42"/>
    </location>
</feature>
<evidence type="ECO:0000313" key="3">
    <source>
        <dbReference type="EMBL" id="EGY80260.1"/>
    </source>
</evidence>
<feature type="domain" description="Glycerophosphoryl diester phosphodiesterase membrane" evidence="2">
    <location>
        <begin position="3"/>
        <end position="208"/>
    </location>
</feature>
<keyword evidence="4" id="KW-1185">Reference proteome</keyword>
<reference evidence="3 4" key="1">
    <citation type="submission" date="2011-06" db="EMBL/GenBank/DDBJ databases">
        <authorList>
            <person name="Muzny D."/>
            <person name="Qin X."/>
            <person name="Deng J."/>
            <person name="Jiang H."/>
            <person name="Liu Y."/>
            <person name="Qu J."/>
            <person name="Song X.-Z."/>
            <person name="Zhang L."/>
            <person name="Thornton R."/>
            <person name="Coyle M."/>
            <person name="Francisco L."/>
            <person name="Jackson L."/>
            <person name="Javaid M."/>
            <person name="Korchina V."/>
            <person name="Kovar C."/>
            <person name="Mata R."/>
            <person name="Mathew T."/>
            <person name="Ngo R."/>
            <person name="Nguyen L."/>
            <person name="Nguyen N."/>
            <person name="Okwuonu G."/>
            <person name="Ongeri F."/>
            <person name="Pham C."/>
            <person name="Simmons D."/>
            <person name="Wilczek-Boney K."/>
            <person name="Hale W."/>
            <person name="Jakkamsetti A."/>
            <person name="Pham P."/>
            <person name="Ruth R."/>
            <person name="San Lucas F."/>
            <person name="Warren J."/>
            <person name="Zhang J."/>
            <person name="Zhao Z."/>
            <person name="Zhou C."/>
            <person name="Zhu D."/>
            <person name="Lee S."/>
            <person name="Bess C."/>
            <person name="Blankenburg K."/>
            <person name="Forbes L."/>
            <person name="Fu Q."/>
            <person name="Gubbala S."/>
            <person name="Hirani K."/>
            <person name="Jayaseelan J.C."/>
            <person name="Lara F."/>
            <person name="Munidasa M."/>
            <person name="Palculict T."/>
            <person name="Patil S."/>
            <person name="Pu L.-L."/>
            <person name="Saada N."/>
            <person name="Tang L."/>
            <person name="Weissenberger G."/>
            <person name="Zhu Y."/>
            <person name="Hemphill L."/>
            <person name="Shang Y."/>
            <person name="Youmans B."/>
            <person name="Ayvaz T."/>
            <person name="Ross M."/>
            <person name="Santibanez J."/>
            <person name="Aqrawi P."/>
            <person name="Gross S."/>
            <person name="Joshi V."/>
            <person name="Fowler G."/>
            <person name="Nazareth L."/>
            <person name="Reid J."/>
            <person name="Worley K."/>
            <person name="Petrosino J."/>
            <person name="Highlander S."/>
            <person name="Gibbs R."/>
        </authorList>
    </citation>
    <scope>NUCLEOTIDE SEQUENCE [LARGE SCALE GENOMIC DNA]</scope>
    <source>
        <strain evidence="3 4">ATCC 29427</strain>
    </source>
</reference>
<sequence>MSKNIFKYFNIKFKHILYAVILNIFMSYVIRGIAVEVLNYIIGLSGEVNINFSNFKELLSNPILILGFGVYLILISIVAYFELYLIIKLCTNQLSGSNFEFKREFLNFKNRISNSSLLDAILFFIYIILIIPLAEIGFSISLTKGIYIPQFITDELFKTDFGAFFTSVFILALVYINFRLIYILVLAVIKNQSFFKNIRESLELTKKIWKEDDIKIIIV</sequence>
<evidence type="ECO:0000256" key="1">
    <source>
        <dbReference type="SAM" id="Phobius"/>
    </source>
</evidence>
<feature type="transmembrane region" description="Helical" evidence="1">
    <location>
        <begin position="117"/>
        <end position="141"/>
    </location>
</feature>
<dbReference type="STRING" id="997350.HMPREF9129_0613"/>
<dbReference type="HOGENOM" id="CLU_1260454_0_0_9"/>
<evidence type="ECO:0000259" key="2">
    <source>
        <dbReference type="Pfam" id="PF10110"/>
    </source>
</evidence>
<evidence type="ECO:0000313" key="4">
    <source>
        <dbReference type="Proteomes" id="UP000003422"/>
    </source>
</evidence>
<name>G4D2I3_9FIRM</name>
<keyword evidence="1" id="KW-0472">Membrane</keyword>
<dbReference type="PATRIC" id="fig|997350.3.peg.589"/>
<comment type="caution">
    <text evidence="3">The sequence shown here is derived from an EMBL/GenBank/DDBJ whole genome shotgun (WGS) entry which is preliminary data.</text>
</comment>
<keyword evidence="1" id="KW-0812">Transmembrane</keyword>
<dbReference type="InterPro" id="IPR018476">
    <property type="entry name" value="GlyceroP-diester-Pdiesterase_M"/>
</dbReference>
<feature type="transmembrane region" description="Helical" evidence="1">
    <location>
        <begin position="62"/>
        <end position="87"/>
    </location>
</feature>
<dbReference type="Pfam" id="PF10110">
    <property type="entry name" value="GPDPase_memb"/>
    <property type="match status" value="1"/>
</dbReference>
<dbReference type="AlphaFoldDB" id="G4D2I3"/>
<feature type="transmembrane region" description="Helical" evidence="1">
    <location>
        <begin position="161"/>
        <end position="189"/>
    </location>
</feature>
<dbReference type="Proteomes" id="UP000003422">
    <property type="component" value="Unassembled WGS sequence"/>
</dbReference>
<organism evidence="3 4">
    <name type="scientific">Peptoniphilus indolicus ATCC 29427</name>
    <dbReference type="NCBI Taxonomy" id="997350"/>
    <lineage>
        <taxon>Bacteria</taxon>
        <taxon>Bacillati</taxon>
        <taxon>Bacillota</taxon>
        <taxon>Tissierellia</taxon>
        <taxon>Tissierellales</taxon>
        <taxon>Peptoniphilaceae</taxon>
        <taxon>Peptoniphilus</taxon>
    </lineage>
</organism>
<protein>
    <recommendedName>
        <fullName evidence="2">Glycerophosphoryl diester phosphodiesterase membrane domain-containing protein</fullName>
    </recommendedName>
</protein>
<dbReference type="EMBL" id="AGBB01000052">
    <property type="protein sequence ID" value="EGY80260.1"/>
    <property type="molecule type" value="Genomic_DNA"/>
</dbReference>